<dbReference type="Proteomes" id="UP000318878">
    <property type="component" value="Unassembled WGS sequence"/>
</dbReference>
<keyword evidence="3" id="KW-1185">Reference proteome</keyword>
<evidence type="ECO:0000313" key="3">
    <source>
        <dbReference type="Proteomes" id="UP000318878"/>
    </source>
</evidence>
<name>A0A5C5V9P6_9BACT</name>
<gene>
    <name evidence="2" type="ORF">Enr8_20660</name>
</gene>
<accession>A0A5C5V9P6</accession>
<protein>
    <submittedName>
        <fullName evidence="2">Uncharacterized protein</fullName>
    </submittedName>
</protein>
<dbReference type="AlphaFoldDB" id="A0A5C5V9P6"/>
<evidence type="ECO:0000313" key="2">
    <source>
        <dbReference type="EMBL" id="TWT34653.1"/>
    </source>
</evidence>
<comment type="caution">
    <text evidence="2">The sequence shown here is derived from an EMBL/GenBank/DDBJ whole genome shotgun (WGS) entry which is preliminary data.</text>
</comment>
<evidence type="ECO:0000256" key="1">
    <source>
        <dbReference type="SAM" id="MobiDB-lite"/>
    </source>
</evidence>
<proteinExistence type="predicted"/>
<organism evidence="2 3">
    <name type="scientific">Blastopirellula retiformator</name>
    <dbReference type="NCBI Taxonomy" id="2527970"/>
    <lineage>
        <taxon>Bacteria</taxon>
        <taxon>Pseudomonadati</taxon>
        <taxon>Planctomycetota</taxon>
        <taxon>Planctomycetia</taxon>
        <taxon>Pirellulales</taxon>
        <taxon>Pirellulaceae</taxon>
        <taxon>Blastopirellula</taxon>
    </lineage>
</organism>
<reference evidence="2 3" key="1">
    <citation type="submission" date="2019-02" db="EMBL/GenBank/DDBJ databases">
        <title>Deep-cultivation of Planctomycetes and their phenomic and genomic characterization uncovers novel biology.</title>
        <authorList>
            <person name="Wiegand S."/>
            <person name="Jogler M."/>
            <person name="Boedeker C."/>
            <person name="Pinto D."/>
            <person name="Vollmers J."/>
            <person name="Rivas-Marin E."/>
            <person name="Kohn T."/>
            <person name="Peeters S.H."/>
            <person name="Heuer A."/>
            <person name="Rast P."/>
            <person name="Oberbeckmann S."/>
            <person name="Bunk B."/>
            <person name="Jeske O."/>
            <person name="Meyerdierks A."/>
            <person name="Storesund J.E."/>
            <person name="Kallscheuer N."/>
            <person name="Luecker S."/>
            <person name="Lage O.M."/>
            <person name="Pohl T."/>
            <person name="Merkel B.J."/>
            <person name="Hornburger P."/>
            <person name="Mueller R.-W."/>
            <person name="Bruemmer F."/>
            <person name="Labrenz M."/>
            <person name="Spormann A.M."/>
            <person name="Op Den Camp H."/>
            <person name="Overmann J."/>
            <person name="Amann R."/>
            <person name="Jetten M.S.M."/>
            <person name="Mascher T."/>
            <person name="Medema M.H."/>
            <person name="Devos D.P."/>
            <person name="Kaster A.-K."/>
            <person name="Ovreas L."/>
            <person name="Rohde M."/>
            <person name="Galperin M.Y."/>
            <person name="Jogler C."/>
        </authorList>
    </citation>
    <scope>NUCLEOTIDE SEQUENCE [LARGE SCALE GENOMIC DNA]</scope>
    <source>
        <strain evidence="2 3">Enr8</strain>
    </source>
</reference>
<dbReference type="EMBL" id="SJPF01000002">
    <property type="protein sequence ID" value="TWT34653.1"/>
    <property type="molecule type" value="Genomic_DNA"/>
</dbReference>
<sequence length="32" mass="3608">MRDTAKGTHNNDPARVRVSNPPKICKKETDLD</sequence>
<feature type="region of interest" description="Disordered" evidence="1">
    <location>
        <begin position="1"/>
        <end position="32"/>
    </location>
</feature>